<organism evidence="1 2">
    <name type="scientific">Alternaria alternata</name>
    <name type="common">Alternaria rot fungus</name>
    <name type="synonym">Torula alternata</name>
    <dbReference type="NCBI Taxonomy" id="5599"/>
    <lineage>
        <taxon>Eukaryota</taxon>
        <taxon>Fungi</taxon>
        <taxon>Dikarya</taxon>
        <taxon>Ascomycota</taxon>
        <taxon>Pezizomycotina</taxon>
        <taxon>Dothideomycetes</taxon>
        <taxon>Pleosporomycetidae</taxon>
        <taxon>Pleosporales</taxon>
        <taxon>Pleosporineae</taxon>
        <taxon>Pleosporaceae</taxon>
        <taxon>Alternaria</taxon>
        <taxon>Alternaria sect. Alternaria</taxon>
        <taxon>Alternaria alternata complex</taxon>
    </lineage>
</organism>
<sequence>MDEHEPARCFRSRRLMCNNETKCSTPYLISLAEFRATSDYAEILDWQTAYEPFSDWMWRLPGRFNDD</sequence>
<gene>
    <name evidence="1" type="ORF">AA0117_g12237</name>
</gene>
<comment type="caution">
    <text evidence="1">The sequence shown here is derived from an EMBL/GenBank/DDBJ whole genome shotgun (WGS) entry which is preliminary data.</text>
</comment>
<dbReference type="EMBL" id="PDXD01000067">
    <property type="protein sequence ID" value="RYN65025.1"/>
    <property type="molecule type" value="Genomic_DNA"/>
</dbReference>
<evidence type="ECO:0000313" key="1">
    <source>
        <dbReference type="EMBL" id="RYN65025.1"/>
    </source>
</evidence>
<name>A0A4Q4N143_ALTAL</name>
<dbReference type="AlphaFoldDB" id="A0A4Q4N143"/>
<evidence type="ECO:0000313" key="2">
    <source>
        <dbReference type="Proteomes" id="UP000291422"/>
    </source>
</evidence>
<dbReference type="Proteomes" id="UP000291422">
    <property type="component" value="Unassembled WGS sequence"/>
</dbReference>
<reference evidence="2" key="1">
    <citation type="journal article" date="2019" name="bioRxiv">
        <title>Genomics, evolutionary history and diagnostics of the Alternaria alternata species group including apple and Asian pear pathotypes.</title>
        <authorList>
            <person name="Armitage A.D."/>
            <person name="Cockerton H.M."/>
            <person name="Sreenivasaprasad S."/>
            <person name="Woodhall J.W."/>
            <person name="Lane C.R."/>
            <person name="Harrison R.J."/>
            <person name="Clarkson J.P."/>
        </authorList>
    </citation>
    <scope>NUCLEOTIDE SEQUENCE [LARGE SCALE GENOMIC DNA]</scope>
    <source>
        <strain evidence="2">FERA 1177</strain>
    </source>
</reference>
<accession>A0A4Q4N143</accession>
<proteinExistence type="predicted"/>
<protein>
    <submittedName>
        <fullName evidence="1">Uncharacterized protein</fullName>
    </submittedName>
</protein>